<dbReference type="Gene3D" id="2.40.440.10">
    <property type="entry name" value="L,D-transpeptidase catalytic domain-like"/>
    <property type="match status" value="1"/>
</dbReference>
<dbReference type="UniPathway" id="UPA00219"/>
<accession>A0A382E8B8</accession>
<evidence type="ECO:0000256" key="3">
    <source>
        <dbReference type="ARBA" id="ARBA00022676"/>
    </source>
</evidence>
<feature type="domain" description="L,D-TPase catalytic" evidence="9">
    <location>
        <begin position="1"/>
        <end position="157"/>
    </location>
</feature>
<dbReference type="PANTHER" id="PTHR30582">
    <property type="entry name" value="L,D-TRANSPEPTIDASE"/>
    <property type="match status" value="1"/>
</dbReference>
<comment type="similarity">
    <text evidence="2">Belongs to the YkuD family.</text>
</comment>
<sequence length="159" mass="18098">MHIKISISKQQLILFDEEDSIKQYSISTAKNGLGERKNSECTPRGEHIITEKIGQGAKENSVFVGRIETNELYNSKLRDFHPRRDWILTRILWLSGTEEGKNKGGDVDSHDRYIYIHGSPEDIEMGYPGSRGCIRMRNSDVVELFNLVNVGTRVTISES</sequence>
<keyword evidence="7" id="KW-0573">Peptidoglycan synthesis</keyword>
<dbReference type="GO" id="GO:0008360">
    <property type="term" value="P:regulation of cell shape"/>
    <property type="evidence" value="ECO:0007669"/>
    <property type="project" value="UniProtKB-KW"/>
</dbReference>
<dbReference type="GO" id="GO:0005576">
    <property type="term" value="C:extracellular region"/>
    <property type="evidence" value="ECO:0007669"/>
    <property type="project" value="TreeGrafter"/>
</dbReference>
<evidence type="ECO:0000256" key="8">
    <source>
        <dbReference type="ARBA" id="ARBA00023316"/>
    </source>
</evidence>
<evidence type="ECO:0000259" key="9">
    <source>
        <dbReference type="PROSITE" id="PS52029"/>
    </source>
</evidence>
<gene>
    <name evidence="10" type="ORF">METZ01_LOCUS199559</name>
</gene>
<keyword evidence="8" id="KW-0961">Cell wall biogenesis/degradation</keyword>
<dbReference type="InterPro" id="IPR038063">
    <property type="entry name" value="Transpep_catalytic_dom"/>
</dbReference>
<dbReference type="GO" id="GO:0016757">
    <property type="term" value="F:glycosyltransferase activity"/>
    <property type="evidence" value="ECO:0007669"/>
    <property type="project" value="UniProtKB-KW"/>
</dbReference>
<evidence type="ECO:0000256" key="6">
    <source>
        <dbReference type="ARBA" id="ARBA00022960"/>
    </source>
</evidence>
<name>A0A382E8B8_9ZZZZ</name>
<dbReference type="AlphaFoldDB" id="A0A382E8B8"/>
<evidence type="ECO:0000256" key="2">
    <source>
        <dbReference type="ARBA" id="ARBA00005992"/>
    </source>
</evidence>
<keyword evidence="5" id="KW-0378">Hydrolase</keyword>
<dbReference type="SUPFAM" id="SSF141523">
    <property type="entry name" value="L,D-transpeptidase catalytic domain-like"/>
    <property type="match status" value="1"/>
</dbReference>
<keyword evidence="3" id="KW-0328">Glycosyltransferase</keyword>
<dbReference type="InterPro" id="IPR005490">
    <property type="entry name" value="LD_TPept_cat_dom"/>
</dbReference>
<dbReference type="PANTHER" id="PTHR30582:SF24">
    <property type="entry name" value="L,D-TRANSPEPTIDASE ERFK_SRFK-RELATED"/>
    <property type="match status" value="1"/>
</dbReference>
<evidence type="ECO:0000256" key="1">
    <source>
        <dbReference type="ARBA" id="ARBA00004752"/>
    </source>
</evidence>
<dbReference type="GO" id="GO:0071972">
    <property type="term" value="F:peptidoglycan L,D-transpeptidase activity"/>
    <property type="evidence" value="ECO:0007669"/>
    <property type="project" value="TreeGrafter"/>
</dbReference>
<proteinExistence type="inferred from homology"/>
<dbReference type="CDD" id="cd16913">
    <property type="entry name" value="YkuD_like"/>
    <property type="match status" value="1"/>
</dbReference>
<dbReference type="InterPro" id="IPR050979">
    <property type="entry name" value="LD-transpeptidase"/>
</dbReference>
<dbReference type="GO" id="GO:0018104">
    <property type="term" value="P:peptidoglycan-protein cross-linking"/>
    <property type="evidence" value="ECO:0007669"/>
    <property type="project" value="TreeGrafter"/>
</dbReference>
<dbReference type="EMBL" id="UINC01043120">
    <property type="protein sequence ID" value="SVB46705.1"/>
    <property type="molecule type" value="Genomic_DNA"/>
</dbReference>
<dbReference type="GO" id="GO:0071555">
    <property type="term" value="P:cell wall organization"/>
    <property type="evidence" value="ECO:0007669"/>
    <property type="project" value="UniProtKB-KW"/>
</dbReference>
<reference evidence="10" key="1">
    <citation type="submission" date="2018-05" db="EMBL/GenBank/DDBJ databases">
        <authorList>
            <person name="Lanie J.A."/>
            <person name="Ng W.-L."/>
            <person name="Kazmierczak K.M."/>
            <person name="Andrzejewski T.M."/>
            <person name="Davidsen T.M."/>
            <person name="Wayne K.J."/>
            <person name="Tettelin H."/>
            <person name="Glass J.I."/>
            <person name="Rusch D."/>
            <person name="Podicherti R."/>
            <person name="Tsui H.-C.T."/>
            <person name="Winkler M.E."/>
        </authorList>
    </citation>
    <scope>NUCLEOTIDE SEQUENCE</scope>
</reference>
<comment type="pathway">
    <text evidence="1">Cell wall biogenesis; peptidoglycan biosynthesis.</text>
</comment>
<protein>
    <recommendedName>
        <fullName evidence="9">L,D-TPase catalytic domain-containing protein</fullName>
    </recommendedName>
</protein>
<dbReference type="Pfam" id="PF03734">
    <property type="entry name" value="YkuD"/>
    <property type="match status" value="1"/>
</dbReference>
<organism evidence="10">
    <name type="scientific">marine metagenome</name>
    <dbReference type="NCBI Taxonomy" id="408172"/>
    <lineage>
        <taxon>unclassified sequences</taxon>
        <taxon>metagenomes</taxon>
        <taxon>ecological metagenomes</taxon>
    </lineage>
</organism>
<keyword evidence="6" id="KW-0133">Cell shape</keyword>
<keyword evidence="4" id="KW-0808">Transferase</keyword>
<evidence type="ECO:0000313" key="10">
    <source>
        <dbReference type="EMBL" id="SVB46705.1"/>
    </source>
</evidence>
<dbReference type="PROSITE" id="PS52029">
    <property type="entry name" value="LD_TPASE"/>
    <property type="match status" value="1"/>
</dbReference>
<evidence type="ECO:0000256" key="7">
    <source>
        <dbReference type="ARBA" id="ARBA00022984"/>
    </source>
</evidence>
<evidence type="ECO:0000256" key="5">
    <source>
        <dbReference type="ARBA" id="ARBA00022801"/>
    </source>
</evidence>
<evidence type="ECO:0000256" key="4">
    <source>
        <dbReference type="ARBA" id="ARBA00022679"/>
    </source>
</evidence>